<accession>A0ACC2DNK6</accession>
<reference evidence="2" key="1">
    <citation type="journal article" date="2024" name="Proc. Natl. Acad. Sci. U.S.A.">
        <title>Extraordinary preservation of gene collinearity over three hundred million years revealed in homosporous lycophytes.</title>
        <authorList>
            <person name="Li C."/>
            <person name="Wickell D."/>
            <person name="Kuo L.Y."/>
            <person name="Chen X."/>
            <person name="Nie B."/>
            <person name="Liao X."/>
            <person name="Peng D."/>
            <person name="Ji J."/>
            <person name="Jenkins J."/>
            <person name="Williams M."/>
            <person name="Shu S."/>
            <person name="Plott C."/>
            <person name="Barry K."/>
            <person name="Rajasekar S."/>
            <person name="Grimwood J."/>
            <person name="Han X."/>
            <person name="Sun S."/>
            <person name="Hou Z."/>
            <person name="He W."/>
            <person name="Dai G."/>
            <person name="Sun C."/>
            <person name="Schmutz J."/>
            <person name="Leebens-Mack J.H."/>
            <person name="Li F.W."/>
            <person name="Wang L."/>
        </authorList>
    </citation>
    <scope>NUCLEOTIDE SEQUENCE [LARGE SCALE GENOMIC DNA]</scope>
    <source>
        <strain evidence="2">cv. PW_Plant_1</strain>
    </source>
</reference>
<dbReference type="EMBL" id="CM055096">
    <property type="protein sequence ID" value="KAJ7555682.1"/>
    <property type="molecule type" value="Genomic_DNA"/>
</dbReference>
<proteinExistence type="predicted"/>
<organism evidence="1 2">
    <name type="scientific">Diphasiastrum complanatum</name>
    <name type="common">Issler's clubmoss</name>
    <name type="synonym">Lycopodium complanatum</name>
    <dbReference type="NCBI Taxonomy" id="34168"/>
    <lineage>
        <taxon>Eukaryota</taxon>
        <taxon>Viridiplantae</taxon>
        <taxon>Streptophyta</taxon>
        <taxon>Embryophyta</taxon>
        <taxon>Tracheophyta</taxon>
        <taxon>Lycopodiopsida</taxon>
        <taxon>Lycopodiales</taxon>
        <taxon>Lycopodiaceae</taxon>
        <taxon>Lycopodioideae</taxon>
        <taxon>Diphasiastrum</taxon>
    </lineage>
</organism>
<name>A0ACC2DNK6_DIPCM</name>
<evidence type="ECO:0000313" key="2">
    <source>
        <dbReference type="Proteomes" id="UP001162992"/>
    </source>
</evidence>
<sequence>MALLFWKRASAMYSVQSANASVGCQKTGFYSSCSSIMQGQLRLGFKEISIICCCTFKLSCSYPTTRLFSTSPFSLDKSLINSVSAPEKSPPSSTLFSSPPVKTSSEESEEGESDAYESGQSSKWWKPMCLYHTQGLCTYMDNPEHLEKFSHTYPALSVSPRTLKKARQQPFKYFLVLDLEGMVEILEFPIVMLNSETLEVVDRFHRFVKPAKMSEKKLGDYIKGKYGRWGLERVWHDTAIPFTETLKLFEAWLESHNIWDSKGSNKLKDAAFVTCGNWDVKTKIPQQCVTSGIPLPPYFMEWINLKDVYLNFYRRKASGMLAMLKGLDMRMLGTHHVGLDDAHNIARVLQRILSHGATAKITARRPQGNALGVQFLYKNRIR</sequence>
<protein>
    <submittedName>
        <fullName evidence="1">Uncharacterized protein</fullName>
    </submittedName>
</protein>
<gene>
    <name evidence="1" type="ORF">O6H91_05G050500</name>
</gene>
<evidence type="ECO:0000313" key="1">
    <source>
        <dbReference type="EMBL" id="KAJ7555682.1"/>
    </source>
</evidence>
<comment type="caution">
    <text evidence="1">The sequence shown here is derived from an EMBL/GenBank/DDBJ whole genome shotgun (WGS) entry which is preliminary data.</text>
</comment>
<dbReference type="Proteomes" id="UP001162992">
    <property type="component" value="Chromosome 5"/>
</dbReference>
<keyword evidence="2" id="KW-1185">Reference proteome</keyword>